<reference evidence="1 2" key="1">
    <citation type="journal article" date="2016" name="PLoS ONE">
        <title>Complete Genome Sequence and Comparative Genomics of a Novel Myxobacterium Myxococcus hansupus.</title>
        <authorList>
            <person name="Sharma G."/>
            <person name="Narwani T."/>
            <person name="Subramanian S."/>
        </authorList>
    </citation>
    <scope>NUCLEOTIDE SEQUENCE [LARGE SCALE GENOMIC DNA]</scope>
    <source>
        <strain evidence="2">mixupus</strain>
    </source>
</reference>
<name>A0A0H4X2Q5_9BACT</name>
<sequence length="102" mass="11438">MHLSDFYDAKTRRYDFTDVIALVRLLLENAVPVPASYEGVLATWKDQIERVGHAIDRSERNPEHARVLFGALRDALATLGKPYGTNALVDGLRALFDVRARA</sequence>
<evidence type="ECO:0000313" key="1">
    <source>
        <dbReference type="EMBL" id="AKQ69439.1"/>
    </source>
</evidence>
<protein>
    <submittedName>
        <fullName evidence="1">Uncharacterized protein</fullName>
    </submittedName>
</protein>
<dbReference type="RefSeq" id="WP_002635999.1">
    <property type="nucleotide sequence ID" value="NZ_CP012109.1"/>
</dbReference>
<dbReference type="Proteomes" id="UP000009026">
    <property type="component" value="Chromosome"/>
</dbReference>
<proteinExistence type="predicted"/>
<dbReference type="OrthoDB" id="4042878at2"/>
<evidence type="ECO:0000313" key="2">
    <source>
        <dbReference type="Proteomes" id="UP000009026"/>
    </source>
</evidence>
<dbReference type="KEGG" id="mym:A176_006351"/>
<accession>A0A0H4X2Q5</accession>
<dbReference type="EMBL" id="CP012109">
    <property type="protein sequence ID" value="AKQ69439.1"/>
    <property type="molecule type" value="Genomic_DNA"/>
</dbReference>
<dbReference type="STRING" id="1297742.A176_006351"/>
<organism evidence="1 2">
    <name type="scientific">Pseudomyxococcus hansupus</name>
    <dbReference type="NCBI Taxonomy" id="1297742"/>
    <lineage>
        <taxon>Bacteria</taxon>
        <taxon>Pseudomonadati</taxon>
        <taxon>Myxococcota</taxon>
        <taxon>Myxococcia</taxon>
        <taxon>Myxococcales</taxon>
        <taxon>Cystobacterineae</taxon>
        <taxon>Myxococcaceae</taxon>
        <taxon>Pseudomyxococcus</taxon>
    </lineage>
</organism>
<gene>
    <name evidence="1" type="ORF">A176_006351</name>
</gene>
<keyword evidence="2" id="KW-1185">Reference proteome</keyword>
<dbReference type="AlphaFoldDB" id="A0A0H4X2Q5"/>
<dbReference type="eggNOG" id="COG4886">
    <property type="taxonomic scope" value="Bacteria"/>
</dbReference>